<dbReference type="STRING" id="561720.SAMN06275492_1484"/>
<feature type="region of interest" description="Disordered" evidence="1">
    <location>
        <begin position="1"/>
        <end position="28"/>
    </location>
</feature>
<proteinExistence type="predicted"/>
<reference evidence="3" key="1">
    <citation type="submission" date="2017-04" db="EMBL/GenBank/DDBJ databases">
        <authorList>
            <person name="Varghese N."/>
            <person name="Submissions S."/>
        </authorList>
    </citation>
    <scope>NUCLEOTIDE SEQUENCE [LARGE SCALE GENOMIC DNA]</scope>
    <source>
        <strain evidence="3">USBA 82</strain>
    </source>
</reference>
<keyword evidence="3" id="KW-1185">Reference proteome</keyword>
<evidence type="ECO:0000313" key="2">
    <source>
        <dbReference type="EMBL" id="SMG49052.1"/>
    </source>
</evidence>
<dbReference type="RefSeq" id="WP_085545608.1">
    <property type="nucleotide sequence ID" value="NZ_FXBB01000048.1"/>
</dbReference>
<evidence type="ECO:0000256" key="1">
    <source>
        <dbReference type="SAM" id="MobiDB-lite"/>
    </source>
</evidence>
<accession>A0A1X7L741</accession>
<organism evidence="2 3">
    <name type="scientific">Dethiosulfovibrio salsuginis</name>
    <dbReference type="NCBI Taxonomy" id="561720"/>
    <lineage>
        <taxon>Bacteria</taxon>
        <taxon>Thermotogati</taxon>
        <taxon>Synergistota</taxon>
        <taxon>Synergistia</taxon>
        <taxon>Synergistales</taxon>
        <taxon>Dethiosulfovibrionaceae</taxon>
        <taxon>Dethiosulfovibrio</taxon>
    </lineage>
</organism>
<dbReference type="AlphaFoldDB" id="A0A1X7L741"/>
<protein>
    <submittedName>
        <fullName evidence="2">Uncharacterized protein</fullName>
    </submittedName>
</protein>
<dbReference type="EMBL" id="FXBB01000048">
    <property type="protein sequence ID" value="SMG49052.1"/>
    <property type="molecule type" value="Genomic_DNA"/>
</dbReference>
<sequence>MRYEDSLPRLKVKRKECSSSSNTPKMSPLINQMCTATVASLRGTMRGLKEGDTSALAQAARNGHIVEELFFQENESISDQPIERELLNLSKSLSEAANLAVLVNCGQDERMNGILEQLLPYIESILEDITPSPVRRFMPGTSVPPSRKKLPLMREGTLEAMAKSSDTEVIKSGIALFRLIEIVDQTIPVAIRIGATLSS</sequence>
<feature type="compositionally biased region" description="Polar residues" evidence="1">
    <location>
        <begin position="18"/>
        <end position="28"/>
    </location>
</feature>
<evidence type="ECO:0000313" key="3">
    <source>
        <dbReference type="Proteomes" id="UP000193355"/>
    </source>
</evidence>
<name>A0A1X7L741_9BACT</name>
<gene>
    <name evidence="2" type="ORF">SAMN06275492_1484</name>
</gene>
<dbReference type="OrthoDB" id="9839018at2"/>
<dbReference type="Proteomes" id="UP000193355">
    <property type="component" value="Unassembled WGS sequence"/>
</dbReference>